<reference evidence="2 3" key="1">
    <citation type="submission" date="2017-09" db="EMBL/GenBank/DDBJ databases">
        <authorList>
            <person name="Ehlers B."/>
            <person name="Leendertz F.H."/>
        </authorList>
    </citation>
    <scope>NUCLEOTIDE SEQUENCE [LARGE SCALE GENOMIC DNA]</scope>
    <source>
        <strain evidence="2 3">CGMCC 4.7095</strain>
    </source>
</reference>
<evidence type="ECO:0000259" key="1">
    <source>
        <dbReference type="PROSITE" id="PS51186"/>
    </source>
</evidence>
<protein>
    <submittedName>
        <fullName evidence="2">Acetyltransferase (GNAT) family protein</fullName>
    </submittedName>
</protein>
<dbReference type="PANTHER" id="PTHR13170">
    <property type="entry name" value="O-GLCNACASE"/>
    <property type="match status" value="1"/>
</dbReference>
<evidence type="ECO:0000313" key="2">
    <source>
        <dbReference type="EMBL" id="SOD66302.1"/>
    </source>
</evidence>
<dbReference type="Gene3D" id="3.40.630.30">
    <property type="match status" value="1"/>
</dbReference>
<name>A0A286E5X2_9ACTN</name>
<dbReference type="InterPro" id="IPR051822">
    <property type="entry name" value="Glycosyl_Hydrolase_84"/>
</dbReference>
<gene>
    <name evidence="2" type="ORF">SAMN06297387_12521</name>
</gene>
<dbReference type="PANTHER" id="PTHR13170:SF16">
    <property type="entry name" value="PROTEIN O-GLCNACASE"/>
    <property type="match status" value="1"/>
</dbReference>
<organism evidence="2 3">
    <name type="scientific">Streptomyces zhaozhouensis</name>
    <dbReference type="NCBI Taxonomy" id="1300267"/>
    <lineage>
        <taxon>Bacteria</taxon>
        <taxon>Bacillati</taxon>
        <taxon>Actinomycetota</taxon>
        <taxon>Actinomycetes</taxon>
        <taxon>Kitasatosporales</taxon>
        <taxon>Streptomycetaceae</taxon>
        <taxon>Streptomyces</taxon>
    </lineage>
</organism>
<dbReference type="InterPro" id="IPR016181">
    <property type="entry name" value="Acyl_CoA_acyltransferase"/>
</dbReference>
<dbReference type="InterPro" id="IPR000182">
    <property type="entry name" value="GNAT_dom"/>
</dbReference>
<keyword evidence="3" id="KW-1185">Reference proteome</keyword>
<dbReference type="Pfam" id="PF00583">
    <property type="entry name" value="Acetyltransf_1"/>
    <property type="match status" value="1"/>
</dbReference>
<evidence type="ECO:0000313" key="3">
    <source>
        <dbReference type="Proteomes" id="UP000219072"/>
    </source>
</evidence>
<dbReference type="CDD" id="cd04301">
    <property type="entry name" value="NAT_SF"/>
    <property type="match status" value="1"/>
</dbReference>
<sequence length="211" mass="23417">MAAMSNTRPAPSIRGYRPGDRDALSDICVRTAHAGGDARGRYREPEIFSAIFATPYAELEPDLVFVADNGERAIGYIVGTADSTRFYAEFMERWLPTVADRFPAPTSPVEGVDDGLRHLLHHADSMLVPEIAAEYPAHLHIDLLPEGQRQGLGRRLMAAFTDALRERGVRGLHLSMNPENTGARAFYDRLGFVELPRPEGKKDVDYLGIRL</sequence>
<proteinExistence type="predicted"/>
<dbReference type="PROSITE" id="PS51186">
    <property type="entry name" value="GNAT"/>
    <property type="match status" value="1"/>
</dbReference>
<dbReference type="AlphaFoldDB" id="A0A286E5X2"/>
<dbReference type="EMBL" id="OCNE01000025">
    <property type="protein sequence ID" value="SOD66302.1"/>
    <property type="molecule type" value="Genomic_DNA"/>
</dbReference>
<keyword evidence="2" id="KW-0808">Transferase</keyword>
<accession>A0A286E5X2</accession>
<feature type="domain" description="N-acetyltransferase" evidence="1">
    <location>
        <begin position="81"/>
        <end position="211"/>
    </location>
</feature>
<dbReference type="Proteomes" id="UP000219072">
    <property type="component" value="Unassembled WGS sequence"/>
</dbReference>
<dbReference type="SUPFAM" id="SSF55729">
    <property type="entry name" value="Acyl-CoA N-acyltransferases (Nat)"/>
    <property type="match status" value="1"/>
</dbReference>
<dbReference type="GO" id="GO:0016747">
    <property type="term" value="F:acyltransferase activity, transferring groups other than amino-acyl groups"/>
    <property type="evidence" value="ECO:0007669"/>
    <property type="project" value="InterPro"/>
</dbReference>